<reference evidence="2 3" key="1">
    <citation type="journal article" date="2021" name="Elife">
        <title>Chloroplast acquisition without the gene transfer in kleptoplastic sea slugs, Plakobranchus ocellatus.</title>
        <authorList>
            <person name="Maeda T."/>
            <person name="Takahashi S."/>
            <person name="Yoshida T."/>
            <person name="Shimamura S."/>
            <person name="Takaki Y."/>
            <person name="Nagai Y."/>
            <person name="Toyoda A."/>
            <person name="Suzuki Y."/>
            <person name="Arimoto A."/>
            <person name="Ishii H."/>
            <person name="Satoh N."/>
            <person name="Nishiyama T."/>
            <person name="Hasebe M."/>
            <person name="Maruyama T."/>
            <person name="Minagawa J."/>
            <person name="Obokata J."/>
            <person name="Shigenobu S."/>
        </authorList>
    </citation>
    <scope>NUCLEOTIDE SEQUENCE [LARGE SCALE GENOMIC DNA]</scope>
</reference>
<keyword evidence="3" id="KW-1185">Reference proteome</keyword>
<protein>
    <submittedName>
        <fullName evidence="2">Uncharacterized protein</fullName>
    </submittedName>
</protein>
<name>A0AAV3XT31_9GAST</name>
<comment type="caution">
    <text evidence="2">The sequence shown here is derived from an EMBL/GenBank/DDBJ whole genome shotgun (WGS) entry which is preliminary data.</text>
</comment>
<proteinExistence type="predicted"/>
<evidence type="ECO:0000313" key="3">
    <source>
        <dbReference type="Proteomes" id="UP000735302"/>
    </source>
</evidence>
<evidence type="ECO:0000256" key="1">
    <source>
        <dbReference type="SAM" id="MobiDB-lite"/>
    </source>
</evidence>
<gene>
    <name evidence="2" type="ORF">PoB_000021000</name>
</gene>
<dbReference type="EMBL" id="BLXT01000021">
    <property type="protein sequence ID" value="GFN73704.1"/>
    <property type="molecule type" value="Genomic_DNA"/>
</dbReference>
<sequence>MKRHNGIKKIILESIAPRKNEEMEPGQSRTLLNGSSRGGEDGKGENCSHNGCCEDYIPSGTSFLFLWDPLLRTEGFPNLTLGRRLRKTIVYSSLL</sequence>
<feature type="region of interest" description="Disordered" evidence="1">
    <location>
        <begin position="18"/>
        <end position="46"/>
    </location>
</feature>
<accession>A0AAV3XT31</accession>
<dbReference type="Proteomes" id="UP000735302">
    <property type="component" value="Unassembled WGS sequence"/>
</dbReference>
<evidence type="ECO:0000313" key="2">
    <source>
        <dbReference type="EMBL" id="GFN73704.1"/>
    </source>
</evidence>
<dbReference type="AlphaFoldDB" id="A0AAV3XT31"/>
<organism evidence="2 3">
    <name type="scientific">Plakobranchus ocellatus</name>
    <dbReference type="NCBI Taxonomy" id="259542"/>
    <lineage>
        <taxon>Eukaryota</taxon>
        <taxon>Metazoa</taxon>
        <taxon>Spiralia</taxon>
        <taxon>Lophotrochozoa</taxon>
        <taxon>Mollusca</taxon>
        <taxon>Gastropoda</taxon>
        <taxon>Heterobranchia</taxon>
        <taxon>Euthyneura</taxon>
        <taxon>Panpulmonata</taxon>
        <taxon>Sacoglossa</taxon>
        <taxon>Placobranchoidea</taxon>
        <taxon>Plakobranchidae</taxon>
        <taxon>Plakobranchus</taxon>
    </lineage>
</organism>